<dbReference type="InterPro" id="IPR050834">
    <property type="entry name" value="Glycosyltransf_2"/>
</dbReference>
<dbReference type="Proteomes" id="UP001595692">
    <property type="component" value="Unassembled WGS sequence"/>
</dbReference>
<dbReference type="PANTHER" id="PTHR43685">
    <property type="entry name" value="GLYCOSYLTRANSFERASE"/>
    <property type="match status" value="1"/>
</dbReference>
<dbReference type="Gene3D" id="3.90.550.10">
    <property type="entry name" value="Spore Coat Polysaccharide Biosynthesis Protein SpsA, Chain A"/>
    <property type="match status" value="1"/>
</dbReference>
<feature type="domain" description="Glycosyltransferase 2-like" evidence="1">
    <location>
        <begin position="5"/>
        <end position="134"/>
    </location>
</feature>
<gene>
    <name evidence="2" type="ORF">ACFOSS_08565</name>
</gene>
<dbReference type="InterPro" id="IPR001173">
    <property type="entry name" value="Glyco_trans_2-like"/>
</dbReference>
<dbReference type="InterPro" id="IPR029044">
    <property type="entry name" value="Nucleotide-diphossugar_trans"/>
</dbReference>
<name>A0ABV8CMT3_9GAMM</name>
<dbReference type="PANTHER" id="PTHR43685:SF2">
    <property type="entry name" value="GLYCOSYLTRANSFERASE 2-LIKE DOMAIN-CONTAINING PROTEIN"/>
    <property type="match status" value="1"/>
</dbReference>
<proteinExistence type="predicted"/>
<keyword evidence="3" id="KW-1185">Reference proteome</keyword>
<dbReference type="CDD" id="cd00761">
    <property type="entry name" value="Glyco_tranf_GTA_type"/>
    <property type="match status" value="1"/>
</dbReference>
<accession>A0ABV8CMT3</accession>
<organism evidence="2 3">
    <name type="scientific">Pseudaeromonas sharmana</name>
    <dbReference type="NCBI Taxonomy" id="328412"/>
    <lineage>
        <taxon>Bacteria</taxon>
        <taxon>Pseudomonadati</taxon>
        <taxon>Pseudomonadota</taxon>
        <taxon>Gammaproteobacteria</taxon>
        <taxon>Aeromonadales</taxon>
        <taxon>Aeromonadaceae</taxon>
        <taxon>Pseudaeromonas</taxon>
    </lineage>
</organism>
<dbReference type="EMBL" id="JBHSAF010000007">
    <property type="protein sequence ID" value="MFC3913516.1"/>
    <property type="molecule type" value="Genomic_DNA"/>
</dbReference>
<dbReference type="RefSeq" id="WP_377151892.1">
    <property type="nucleotide sequence ID" value="NZ_JBHSAF010000007.1"/>
</dbReference>
<comment type="caution">
    <text evidence="2">The sequence shown here is derived from an EMBL/GenBank/DDBJ whole genome shotgun (WGS) entry which is preliminary data.</text>
</comment>
<protein>
    <submittedName>
        <fullName evidence="2">Glycosyltransferase family 2 protein</fullName>
    </submittedName>
</protein>
<evidence type="ECO:0000313" key="3">
    <source>
        <dbReference type="Proteomes" id="UP001595692"/>
    </source>
</evidence>
<evidence type="ECO:0000313" key="2">
    <source>
        <dbReference type="EMBL" id="MFC3913516.1"/>
    </source>
</evidence>
<sequence length="323" mass="36227">MVKVSVIIAAWNAAATLEACIDSLQGQQGMTPEQLEILVVDDCSTDATWSLLQQWRERWPNLVPLQTAVNSGPSAARNLGLSHASGDWVAVVDGDDRIQPTRFKQMLALAEPQGLDICFDNLAMRRAETPQQIEGYLVPAELAPELAEPWTLAGYAALNMPYESAALLGFLKPIMRRDFLARHALQYREELRNSEDFILIVECLIAGARIGYLNESLYDYFIYNSSLSGKFNLEAHRKLMAVEQSILHTSGQLSAADRSALQRHLQSLQLAEESNQLFKLVREKNAAQLFSAFWRYRANGLIHARRLSASLARKLMKQQARGR</sequence>
<reference evidence="3" key="1">
    <citation type="journal article" date="2019" name="Int. J. Syst. Evol. Microbiol.">
        <title>The Global Catalogue of Microorganisms (GCM) 10K type strain sequencing project: providing services to taxonomists for standard genome sequencing and annotation.</title>
        <authorList>
            <consortium name="The Broad Institute Genomics Platform"/>
            <consortium name="The Broad Institute Genome Sequencing Center for Infectious Disease"/>
            <person name="Wu L."/>
            <person name="Ma J."/>
        </authorList>
    </citation>
    <scope>NUCLEOTIDE SEQUENCE [LARGE SCALE GENOMIC DNA]</scope>
    <source>
        <strain evidence="3">CCUG 54939</strain>
    </source>
</reference>
<dbReference type="Pfam" id="PF00535">
    <property type="entry name" value="Glycos_transf_2"/>
    <property type="match status" value="1"/>
</dbReference>
<dbReference type="SUPFAM" id="SSF53448">
    <property type="entry name" value="Nucleotide-diphospho-sugar transferases"/>
    <property type="match status" value="1"/>
</dbReference>
<evidence type="ECO:0000259" key="1">
    <source>
        <dbReference type="Pfam" id="PF00535"/>
    </source>
</evidence>